<organism evidence="22 23">
    <name type="scientific">Ifrita kowaldi</name>
    <name type="common">blue-capped ifrita</name>
    <dbReference type="NCBI Taxonomy" id="461245"/>
    <lineage>
        <taxon>Eukaryota</taxon>
        <taxon>Metazoa</taxon>
        <taxon>Chordata</taxon>
        <taxon>Craniata</taxon>
        <taxon>Vertebrata</taxon>
        <taxon>Euteleostomi</taxon>
        <taxon>Archelosauria</taxon>
        <taxon>Archosauria</taxon>
        <taxon>Dinosauria</taxon>
        <taxon>Saurischia</taxon>
        <taxon>Theropoda</taxon>
        <taxon>Coelurosauria</taxon>
        <taxon>Aves</taxon>
        <taxon>Neognathae</taxon>
        <taxon>Neoaves</taxon>
        <taxon>Telluraves</taxon>
        <taxon>Australaves</taxon>
        <taxon>Passeriformes</taxon>
        <taxon>Corvoidea</taxon>
        <taxon>Cinclosomatidae</taxon>
        <taxon>Ifrita</taxon>
    </lineage>
</organism>
<dbReference type="PANTHER" id="PTHR44499:SF1">
    <property type="entry name" value="JOUBERIN"/>
    <property type="match status" value="1"/>
</dbReference>
<dbReference type="CDD" id="cd11812">
    <property type="entry name" value="SH3_AHI-1"/>
    <property type="match status" value="1"/>
</dbReference>
<evidence type="ECO:0000256" key="20">
    <source>
        <dbReference type="SAM" id="MobiDB-lite"/>
    </source>
</evidence>
<dbReference type="PANTHER" id="PTHR44499">
    <property type="entry name" value="JOUBERIN"/>
    <property type="match status" value="1"/>
</dbReference>
<evidence type="ECO:0000256" key="16">
    <source>
        <dbReference type="ARBA" id="ARBA00058395"/>
    </source>
</evidence>
<keyword evidence="8 19" id="KW-0853">WD repeat</keyword>
<evidence type="ECO:0000256" key="14">
    <source>
        <dbReference type="ARBA" id="ARBA00023212"/>
    </source>
</evidence>
<evidence type="ECO:0000256" key="2">
    <source>
        <dbReference type="ARBA" id="ARBA00004120"/>
    </source>
</evidence>
<dbReference type="CDD" id="cd00200">
    <property type="entry name" value="WD40"/>
    <property type="match status" value="1"/>
</dbReference>
<comment type="caution">
    <text evidence="22">The sequence shown here is derived from an EMBL/GenBank/DDBJ whole genome shotgun (WGS) entry which is preliminary data.</text>
</comment>
<dbReference type="AlphaFoldDB" id="A0A7K6PWX9"/>
<keyword evidence="13" id="KW-0969">Cilium</keyword>
<dbReference type="GO" id="GO:0044458">
    <property type="term" value="P:motile cilium assembly"/>
    <property type="evidence" value="ECO:0007669"/>
    <property type="project" value="TreeGrafter"/>
</dbReference>
<evidence type="ECO:0000313" key="23">
    <source>
        <dbReference type="Proteomes" id="UP000542689"/>
    </source>
</evidence>
<dbReference type="PRINTS" id="PR00452">
    <property type="entry name" value="SH3DOMAIN"/>
</dbReference>
<feature type="compositionally biased region" description="Basic residues" evidence="20">
    <location>
        <begin position="106"/>
        <end position="115"/>
    </location>
</feature>
<dbReference type="GO" id="GO:0005912">
    <property type="term" value="C:adherens junction"/>
    <property type="evidence" value="ECO:0007669"/>
    <property type="project" value="UniProtKB-SubCell"/>
</dbReference>
<dbReference type="SMART" id="SM00320">
    <property type="entry name" value="WD40"/>
    <property type="match status" value="7"/>
</dbReference>
<feature type="repeat" description="WD" evidence="19">
    <location>
        <begin position="833"/>
        <end position="862"/>
    </location>
</feature>
<dbReference type="Gene3D" id="2.130.10.10">
    <property type="entry name" value="YVTN repeat-like/Quinoprotein amine dehydrogenase"/>
    <property type="match status" value="1"/>
</dbReference>
<keyword evidence="23" id="KW-1185">Reference proteome</keyword>
<evidence type="ECO:0000256" key="19">
    <source>
        <dbReference type="PROSITE-ProRule" id="PRU00221"/>
    </source>
</evidence>
<evidence type="ECO:0000256" key="8">
    <source>
        <dbReference type="ARBA" id="ARBA00022574"/>
    </source>
</evidence>
<keyword evidence="15" id="KW-0966">Cell projection</keyword>
<dbReference type="InterPro" id="IPR015943">
    <property type="entry name" value="WD40/YVTN_repeat-like_dom_sf"/>
</dbReference>
<keyword evidence="12" id="KW-0965">Cell junction</keyword>
<accession>A0A7K6PWX9</accession>
<feature type="repeat" description="WD" evidence="19">
    <location>
        <begin position="723"/>
        <end position="755"/>
    </location>
</feature>
<feature type="region of interest" description="Disordered" evidence="20">
    <location>
        <begin position="276"/>
        <end position="316"/>
    </location>
</feature>
<dbReference type="PROSITE" id="PS50002">
    <property type="entry name" value="SH3"/>
    <property type="match status" value="1"/>
</dbReference>
<feature type="domain" description="SH3" evidence="21">
    <location>
        <begin position="1045"/>
        <end position="1105"/>
    </location>
</feature>
<keyword evidence="4 18" id="KW-0728">SH3 domain</keyword>
<evidence type="ECO:0000256" key="7">
    <source>
        <dbReference type="ARBA" id="ARBA00022553"/>
    </source>
</evidence>
<evidence type="ECO:0000256" key="6">
    <source>
        <dbReference type="ARBA" id="ARBA00022490"/>
    </source>
</evidence>
<dbReference type="Pfam" id="PF00400">
    <property type="entry name" value="WD40"/>
    <property type="match status" value="4"/>
</dbReference>
<dbReference type="GO" id="GO:0005814">
    <property type="term" value="C:centriole"/>
    <property type="evidence" value="ECO:0007669"/>
    <property type="project" value="UniProtKB-SubCell"/>
</dbReference>
<feature type="region of interest" description="Disordered" evidence="20">
    <location>
        <begin position="1144"/>
        <end position="1240"/>
    </location>
</feature>
<dbReference type="Gene3D" id="2.30.30.40">
    <property type="entry name" value="SH3 Domains"/>
    <property type="match status" value="1"/>
</dbReference>
<evidence type="ECO:0000256" key="1">
    <source>
        <dbReference type="ARBA" id="ARBA00004114"/>
    </source>
</evidence>
<dbReference type="PROSITE" id="PS50082">
    <property type="entry name" value="WD_REPEATS_2"/>
    <property type="match status" value="4"/>
</dbReference>
<dbReference type="GO" id="GO:0036064">
    <property type="term" value="C:ciliary basal body"/>
    <property type="evidence" value="ECO:0007669"/>
    <property type="project" value="TreeGrafter"/>
</dbReference>
<dbReference type="InterPro" id="IPR036322">
    <property type="entry name" value="WD40_repeat_dom_sf"/>
</dbReference>
<evidence type="ECO:0000256" key="4">
    <source>
        <dbReference type="ARBA" id="ARBA00022443"/>
    </source>
</evidence>
<keyword evidence="5" id="KW-0217">Developmental protein</keyword>
<keyword evidence="6" id="KW-0963">Cytoplasm</keyword>
<dbReference type="SUPFAM" id="SSF50978">
    <property type="entry name" value="WD40 repeat-like"/>
    <property type="match status" value="1"/>
</dbReference>
<keyword evidence="14" id="KW-0206">Cytoskeleton</keyword>
<sequence length="1240" mass="140386">LFAVESEAKAKTKVRFEEIFRRHAGLADTKKSKKKKFDSQESIVLDTFRNNIDLSKESVNDEAIINNTYNPEEESPRFTKNKLREKVSIAEKINNDVVSGEEKKQPKSNRKKKKSLLQEQFNEEEDLYEAKLESFEEKTNDFPKKKTKSKSQTDVPHQEGDRKIKNSLTEVRNVTELEEEEQLIQAYQLHVAEEEANAIKKKMRKKLKEQMSESTSTVQRHEVALNNEVGKKKKKKKERAVLSEAETSAMSLSELQHHPEEGGNESQSLETLFTSGQKLEESVDKRKPKAKKVKKKTRKEETTEVAAENDEEMKNSEISTQSKFGFGDDLVLGVYIHRSDRLKIDHLISHPVVKIHIVDQRSGLYVKKDYSSKKEDSSYEQEEIEHILPIMTQPCDFRKSKSTIPEWEEQVIFNERFTYFIQNTEDNPQVILFFEVLDSLRMNEMRANSDIQVQEGRYRKICWAFLKLVGANGVLNVGGKLRLQLYYPASRTKSHSNSVEVYDWWAKCPRNRYPSTLYITVKGLKLPDHVGRSFHSMAAVQQEQTNTALSELQRERCEPSSEEKKEPFKWSRLPGQACRIPNKHLFSLRGGDMGCFCIRFSHDGRTLAAACAGRNGYPIALYEIPSGQLLREFYGHLNIVYDLCWSKDNQYLLTASSDGTVRMWKIEMKTASAERVFPHPSFVYTAKYHPIADSLVVTGCYDSVIRIWSANVKEIHGQLLQELDGHKSFINTLCFDAEGHHMFSGDSSGLIIVWDTPVKGSSQHLFQHWKINKEIKENDIKGTPINHLEVHPNGRHLLIHAKDSTLRIMDLRILAAKKYIGATNYREKIHSTLTPCGTFLFSGSEDGKAYVWNPETGDQVAIYSELSFTSPVCDVAFHPHEHMVSFCAFGQNHPILVYIYDYKVAQQEAELVRDLSSSLTTAAPRGPHFFSSFSGIPVQKNSVMSPADQFVNVARASMRMQKVKQKLDSVMASSNLLLPAPSSLSPHSKLRLPGTLSTPLNPLYSFTRCFSPVGNPLSRTLLGRLQTNDDSLTALGVGGGNSCPPGQETVVALYDYTAHRSDELTIHRSDIIQVLYKDNDNWWFGSLANGQQGYFPANYVAGEKEYEEQPSGLVPDSAPLLPEGPTEAEVGFLTLDKMTPVTSKSGDLKFISKHDTDRSSPATKGTKEKKKRIQRNERENQHNLMSVDTPLSSVTANGVENEPASHGVELKKKKKKAARGSNLSTNGRTNIAFEPECHDA</sequence>
<evidence type="ECO:0000256" key="10">
    <source>
        <dbReference type="ARBA" id="ARBA00022782"/>
    </source>
</evidence>
<feature type="compositionally biased region" description="Basic residues" evidence="20">
    <location>
        <begin position="286"/>
        <end position="297"/>
    </location>
</feature>
<feature type="repeat" description="WD" evidence="19">
    <location>
        <begin position="633"/>
        <end position="674"/>
    </location>
</feature>
<feature type="compositionally biased region" description="Basic and acidic residues" evidence="20">
    <location>
        <begin position="132"/>
        <end position="144"/>
    </location>
</feature>
<dbReference type="FunFam" id="2.30.30.40:FF:000132">
    <property type="entry name" value="jouberin isoform X2"/>
    <property type="match status" value="1"/>
</dbReference>
<feature type="repeat" description="WD" evidence="19">
    <location>
        <begin position="676"/>
        <end position="709"/>
    </location>
</feature>
<feature type="compositionally biased region" description="Polar residues" evidence="20">
    <location>
        <begin position="1182"/>
        <end position="1198"/>
    </location>
</feature>
<dbReference type="EMBL" id="VZRS01011581">
    <property type="protein sequence ID" value="NWW65567.1"/>
    <property type="molecule type" value="Genomic_DNA"/>
</dbReference>
<dbReference type="InterPro" id="IPR036028">
    <property type="entry name" value="SH3-like_dom_sf"/>
</dbReference>
<proteinExistence type="predicted"/>
<keyword evidence="7" id="KW-0597">Phosphoprotein</keyword>
<evidence type="ECO:0000256" key="3">
    <source>
        <dbReference type="ARBA" id="ARBA00004536"/>
    </source>
</evidence>
<reference evidence="22 23" key="1">
    <citation type="submission" date="2019-09" db="EMBL/GenBank/DDBJ databases">
        <title>Bird 10,000 Genomes (B10K) Project - Family phase.</title>
        <authorList>
            <person name="Zhang G."/>
        </authorList>
    </citation>
    <scope>NUCLEOTIDE SEQUENCE [LARGE SCALE GENOMIC DNA]</scope>
    <source>
        <strain evidence="22">B10K-DU-029-41</strain>
        <tissue evidence="22">Liver</tissue>
    </source>
</reference>
<keyword evidence="9" id="KW-0677">Repeat</keyword>
<evidence type="ECO:0000313" key="22">
    <source>
        <dbReference type="EMBL" id="NWW65567.1"/>
    </source>
</evidence>
<dbReference type="SMART" id="SM00326">
    <property type="entry name" value="SH3"/>
    <property type="match status" value="1"/>
</dbReference>
<evidence type="ECO:0000256" key="18">
    <source>
        <dbReference type="PROSITE-ProRule" id="PRU00192"/>
    </source>
</evidence>
<dbReference type="InterPro" id="IPR001452">
    <property type="entry name" value="SH3_domain"/>
</dbReference>
<dbReference type="Proteomes" id="UP000542689">
    <property type="component" value="Unassembled WGS sequence"/>
</dbReference>
<dbReference type="FunFam" id="2.130.10.10:FF:000112">
    <property type="entry name" value="jouberin isoform X2"/>
    <property type="match status" value="1"/>
</dbReference>
<gene>
    <name evidence="22" type="primary">Ahi1</name>
    <name evidence="22" type="ORF">IFRKOW_R01801</name>
</gene>
<dbReference type="Pfam" id="PF00018">
    <property type="entry name" value="SH3_1"/>
    <property type="match status" value="1"/>
</dbReference>
<feature type="non-terminal residue" evidence="22">
    <location>
        <position position="1"/>
    </location>
</feature>
<comment type="subcellular location">
    <subcellularLocation>
        <location evidence="3">Cell junction</location>
        <location evidence="3">Adherens junction</location>
    </subcellularLocation>
    <subcellularLocation>
        <location evidence="2">Cytoplasm</location>
        <location evidence="2">Cytoskeleton</location>
        <location evidence="2">Cilium basal body</location>
    </subcellularLocation>
    <subcellularLocation>
        <location evidence="1">Cytoplasm</location>
        <location evidence="1">Cytoskeleton</location>
        <location evidence="1">Microtubule organizing center</location>
        <location evidence="1">Centrosome</location>
        <location evidence="1">Centriole</location>
    </subcellularLocation>
</comment>
<comment type="function">
    <text evidence="16">Involved in vesicle trafficking and required for ciliogenesis, formation of primary non-motile cilium, and recruitment of RAB8A to the basal body of primary cilium. Component of the tectonic-like complex, a complex localized at the transition zone of primary cilia and acting as a barrier that prevents diffusion of transmembrane proteins between the cilia and plasma membranes. Involved in neuronal differentiation. As a positive modulator of classical Wnt signaling, may play a crucial role in ciliary signaling during cerebellum embryonic development.</text>
</comment>
<name>A0A7K6PWX9_9CORV</name>
<feature type="compositionally biased region" description="Basic and acidic residues" evidence="20">
    <location>
        <begin position="1146"/>
        <end position="1158"/>
    </location>
</feature>
<feature type="non-terminal residue" evidence="22">
    <location>
        <position position="1240"/>
    </location>
</feature>
<evidence type="ECO:0000256" key="5">
    <source>
        <dbReference type="ARBA" id="ARBA00022473"/>
    </source>
</evidence>
<evidence type="ECO:0000256" key="15">
    <source>
        <dbReference type="ARBA" id="ARBA00023273"/>
    </source>
</evidence>
<evidence type="ECO:0000256" key="9">
    <source>
        <dbReference type="ARBA" id="ARBA00022737"/>
    </source>
</evidence>
<evidence type="ECO:0000256" key="17">
    <source>
        <dbReference type="ARBA" id="ARBA00071144"/>
    </source>
</evidence>
<keyword evidence="10" id="KW-0221">Differentiation</keyword>
<feature type="region of interest" description="Disordered" evidence="20">
    <location>
        <begin position="132"/>
        <end position="167"/>
    </location>
</feature>
<dbReference type="InterPro" id="IPR035832">
    <property type="entry name" value="AHI1_SH3"/>
</dbReference>
<evidence type="ECO:0000259" key="21">
    <source>
        <dbReference type="PROSITE" id="PS50002"/>
    </source>
</evidence>
<evidence type="ECO:0000256" key="12">
    <source>
        <dbReference type="ARBA" id="ARBA00022949"/>
    </source>
</evidence>
<dbReference type="InterPro" id="IPR001680">
    <property type="entry name" value="WD40_rpt"/>
</dbReference>
<dbReference type="SUPFAM" id="SSF50044">
    <property type="entry name" value="SH3-domain"/>
    <property type="match status" value="1"/>
</dbReference>
<dbReference type="InterPro" id="IPR052803">
    <property type="entry name" value="Cilium-Associated_Jouberin"/>
</dbReference>
<evidence type="ECO:0000256" key="11">
    <source>
        <dbReference type="ARBA" id="ARBA00022794"/>
    </source>
</evidence>
<evidence type="ECO:0000256" key="13">
    <source>
        <dbReference type="ARBA" id="ARBA00023069"/>
    </source>
</evidence>
<dbReference type="GO" id="GO:0030154">
    <property type="term" value="P:cell differentiation"/>
    <property type="evidence" value="ECO:0007669"/>
    <property type="project" value="UniProtKB-KW"/>
</dbReference>
<dbReference type="PROSITE" id="PS50294">
    <property type="entry name" value="WD_REPEATS_REGION"/>
    <property type="match status" value="2"/>
</dbReference>
<feature type="region of interest" description="Disordered" evidence="20">
    <location>
        <begin position="94"/>
        <end position="120"/>
    </location>
</feature>
<protein>
    <recommendedName>
        <fullName evidence="17">Jouberin</fullName>
    </recommendedName>
</protein>
<keyword evidence="11" id="KW-0970">Cilium biogenesis/degradation</keyword>
<feature type="region of interest" description="Disordered" evidence="20">
    <location>
        <begin position="210"/>
        <end position="250"/>
    </location>
</feature>